<keyword evidence="5" id="KW-1185">Reference proteome</keyword>
<dbReference type="EMBL" id="ASWH01000001">
    <property type="protein sequence ID" value="EOW83497.1"/>
    <property type="molecule type" value="Genomic_DNA"/>
</dbReference>
<evidence type="ECO:0000313" key="5">
    <source>
        <dbReference type="Proteomes" id="UP000014160"/>
    </source>
</evidence>
<dbReference type="HOGENOM" id="CLU_140916_0_0_9"/>
<reference evidence="3 5" key="2">
    <citation type="submission" date="2013-03" db="EMBL/GenBank/DDBJ databases">
        <title>The Genome Sequence of Enterococcus gilvus ATCC BAA-350 (PacBio/Illumina hybrid assembly).</title>
        <authorList>
            <consortium name="The Broad Institute Genomics Platform"/>
            <consortium name="The Broad Institute Genome Sequencing Center for Infectious Disease"/>
            <person name="Earl A."/>
            <person name="Russ C."/>
            <person name="Gilmore M."/>
            <person name="Surin D."/>
            <person name="Walker B."/>
            <person name="Young S."/>
            <person name="Zeng Q."/>
            <person name="Gargeya S."/>
            <person name="Fitzgerald M."/>
            <person name="Haas B."/>
            <person name="Abouelleil A."/>
            <person name="Allen A.W."/>
            <person name="Alvarado L."/>
            <person name="Arachchi H.M."/>
            <person name="Berlin A.M."/>
            <person name="Chapman S.B."/>
            <person name="Gainer-Dewar J."/>
            <person name="Goldberg J."/>
            <person name="Griggs A."/>
            <person name="Gujja S."/>
            <person name="Hansen M."/>
            <person name="Howarth C."/>
            <person name="Imamovic A."/>
            <person name="Ireland A."/>
            <person name="Larimer J."/>
            <person name="McCowan C."/>
            <person name="Murphy C."/>
            <person name="Pearson M."/>
            <person name="Poon T.W."/>
            <person name="Priest M."/>
            <person name="Roberts A."/>
            <person name="Saif S."/>
            <person name="Shea T."/>
            <person name="Sisk P."/>
            <person name="Sykes S."/>
            <person name="Wortman J."/>
            <person name="Nusbaum C."/>
            <person name="Birren B."/>
        </authorList>
    </citation>
    <scope>NUCLEOTIDE SEQUENCE [LARGE SCALE GENOMIC DNA]</scope>
    <source>
        <strain evidence="3 5">ATCC BAA-350</strain>
    </source>
</reference>
<dbReference type="Proteomes" id="UP000014160">
    <property type="component" value="Unassembled WGS sequence"/>
</dbReference>
<name>R2XPX3_9ENTE</name>
<keyword evidence="1" id="KW-1133">Transmembrane helix</keyword>
<sequence length="127" mass="14410">MSFFYAVGVNGYLATVLLIFALLSMYALLSSIVFIAKEMIKENDELVRKIVFDSMAMGFVLILMLHLVQMIVRVVYFKHTGQDINLVVTPGLAIHALGEYKMHLESFGVDLGIFAICLFINKLRYRL</sequence>
<dbReference type="EMBL" id="AJDQ01000006">
    <property type="protein sequence ID" value="EOI56929.1"/>
    <property type="molecule type" value="Genomic_DNA"/>
</dbReference>
<feature type="transmembrane region" description="Helical" evidence="1">
    <location>
        <begin position="12"/>
        <end position="35"/>
    </location>
</feature>
<evidence type="ECO:0000256" key="1">
    <source>
        <dbReference type="SAM" id="Phobius"/>
    </source>
</evidence>
<proteinExistence type="predicted"/>
<dbReference type="Proteomes" id="UP000013750">
    <property type="component" value="Unassembled WGS sequence"/>
</dbReference>
<keyword evidence="1" id="KW-0812">Transmembrane</keyword>
<reference evidence="2 4" key="1">
    <citation type="submission" date="2013-02" db="EMBL/GenBank/DDBJ databases">
        <title>The Genome Sequence of Enterococcus gilvus ATCC BAA-350.</title>
        <authorList>
            <consortium name="The Broad Institute Genome Sequencing Platform"/>
            <consortium name="The Broad Institute Genome Sequencing Center for Infectious Disease"/>
            <person name="Earl A.M."/>
            <person name="Gilmore M.S."/>
            <person name="Lebreton F."/>
            <person name="Walker B."/>
            <person name="Young S.K."/>
            <person name="Zeng Q."/>
            <person name="Gargeya S."/>
            <person name="Fitzgerald M."/>
            <person name="Haas B."/>
            <person name="Abouelleil A."/>
            <person name="Alvarado L."/>
            <person name="Arachchi H.M."/>
            <person name="Berlin A.M."/>
            <person name="Chapman S.B."/>
            <person name="Dewar J."/>
            <person name="Goldberg J."/>
            <person name="Griggs A."/>
            <person name="Gujja S."/>
            <person name="Hansen M."/>
            <person name="Howarth C."/>
            <person name="Imamovic A."/>
            <person name="Larimer J."/>
            <person name="McCowan C."/>
            <person name="Murphy C."/>
            <person name="Neiman D."/>
            <person name="Pearson M."/>
            <person name="Priest M."/>
            <person name="Roberts A."/>
            <person name="Saif S."/>
            <person name="Shea T."/>
            <person name="Sisk P."/>
            <person name="Sykes S."/>
            <person name="Wortman J."/>
            <person name="Nusbaum C."/>
            <person name="Birren B."/>
        </authorList>
    </citation>
    <scope>NUCLEOTIDE SEQUENCE [LARGE SCALE GENOMIC DNA]</scope>
    <source>
        <strain evidence="2 4">ATCC BAA-350</strain>
    </source>
</reference>
<accession>R2XPX3</accession>
<feature type="transmembrane region" description="Helical" evidence="1">
    <location>
        <begin position="56"/>
        <end position="76"/>
    </location>
</feature>
<comment type="caution">
    <text evidence="2">The sequence shown here is derived from an EMBL/GenBank/DDBJ whole genome shotgun (WGS) entry which is preliminary data.</text>
</comment>
<dbReference type="AlphaFoldDB" id="R2XPX3"/>
<evidence type="ECO:0000313" key="3">
    <source>
        <dbReference type="EMBL" id="EOW83497.1"/>
    </source>
</evidence>
<protein>
    <submittedName>
        <fullName evidence="2">Uncharacterized protein</fullName>
    </submittedName>
</protein>
<organism evidence="2 4">
    <name type="scientific">Enterococcus gilvus ATCC BAA-350</name>
    <dbReference type="NCBI Taxonomy" id="1158614"/>
    <lineage>
        <taxon>Bacteria</taxon>
        <taxon>Bacillati</taxon>
        <taxon>Bacillota</taxon>
        <taxon>Bacilli</taxon>
        <taxon>Lactobacillales</taxon>
        <taxon>Enterococcaceae</taxon>
        <taxon>Enterococcus</taxon>
    </lineage>
</organism>
<dbReference type="OrthoDB" id="2193767at2"/>
<dbReference type="eggNOG" id="ENOG50306DG">
    <property type="taxonomic scope" value="Bacteria"/>
</dbReference>
<evidence type="ECO:0000313" key="4">
    <source>
        <dbReference type="Proteomes" id="UP000013750"/>
    </source>
</evidence>
<dbReference type="RefSeq" id="WP_010779562.1">
    <property type="nucleotide sequence ID" value="NZ_ASWH01000001.1"/>
</dbReference>
<dbReference type="PATRIC" id="fig|1158614.3.peg.1146"/>
<keyword evidence="1" id="KW-0472">Membrane</keyword>
<evidence type="ECO:0000313" key="2">
    <source>
        <dbReference type="EMBL" id="EOI56929.1"/>
    </source>
</evidence>
<gene>
    <name evidence="3" type="ORF">I592_02856</name>
    <name evidence="2" type="ORF">UKC_01114</name>
</gene>